<proteinExistence type="predicted"/>
<keyword evidence="3" id="KW-1185">Reference proteome</keyword>
<evidence type="ECO:0000256" key="1">
    <source>
        <dbReference type="SAM" id="MobiDB-lite"/>
    </source>
</evidence>
<feature type="region of interest" description="Disordered" evidence="1">
    <location>
        <begin position="1"/>
        <end position="30"/>
    </location>
</feature>
<reference evidence="2 3" key="1">
    <citation type="journal article" date="2023" name="Plants (Basel)">
        <title>Bridging the Gap: Combining Genomics and Transcriptomics Approaches to Understand Stylosanthes scabra, an Orphan Legume from the Brazilian Caatinga.</title>
        <authorList>
            <person name="Ferreira-Neto J.R.C."/>
            <person name="da Silva M.D."/>
            <person name="Binneck E."/>
            <person name="de Melo N.F."/>
            <person name="da Silva R.H."/>
            <person name="de Melo A.L.T.M."/>
            <person name="Pandolfi V."/>
            <person name="Bustamante F.O."/>
            <person name="Brasileiro-Vidal A.C."/>
            <person name="Benko-Iseppon A.M."/>
        </authorList>
    </citation>
    <scope>NUCLEOTIDE SEQUENCE [LARGE SCALE GENOMIC DNA]</scope>
    <source>
        <tissue evidence="2">Leaves</tissue>
    </source>
</reference>
<comment type="caution">
    <text evidence="2">The sequence shown here is derived from an EMBL/GenBank/DDBJ whole genome shotgun (WGS) entry which is preliminary data.</text>
</comment>
<evidence type="ECO:0000313" key="2">
    <source>
        <dbReference type="EMBL" id="MED6218950.1"/>
    </source>
</evidence>
<accession>A0ABU6Z8P2</accession>
<protein>
    <submittedName>
        <fullName evidence="2">Uncharacterized protein</fullName>
    </submittedName>
</protein>
<dbReference type="EMBL" id="JASCZI010271994">
    <property type="protein sequence ID" value="MED6218950.1"/>
    <property type="molecule type" value="Genomic_DNA"/>
</dbReference>
<gene>
    <name evidence="2" type="ORF">PIB30_031290</name>
</gene>
<organism evidence="2 3">
    <name type="scientific">Stylosanthes scabra</name>
    <dbReference type="NCBI Taxonomy" id="79078"/>
    <lineage>
        <taxon>Eukaryota</taxon>
        <taxon>Viridiplantae</taxon>
        <taxon>Streptophyta</taxon>
        <taxon>Embryophyta</taxon>
        <taxon>Tracheophyta</taxon>
        <taxon>Spermatophyta</taxon>
        <taxon>Magnoliopsida</taxon>
        <taxon>eudicotyledons</taxon>
        <taxon>Gunneridae</taxon>
        <taxon>Pentapetalae</taxon>
        <taxon>rosids</taxon>
        <taxon>fabids</taxon>
        <taxon>Fabales</taxon>
        <taxon>Fabaceae</taxon>
        <taxon>Papilionoideae</taxon>
        <taxon>50 kb inversion clade</taxon>
        <taxon>dalbergioids sensu lato</taxon>
        <taxon>Dalbergieae</taxon>
        <taxon>Pterocarpus clade</taxon>
        <taxon>Stylosanthes</taxon>
    </lineage>
</organism>
<dbReference type="Proteomes" id="UP001341840">
    <property type="component" value="Unassembled WGS sequence"/>
</dbReference>
<name>A0ABU6Z8P2_9FABA</name>
<evidence type="ECO:0000313" key="3">
    <source>
        <dbReference type="Proteomes" id="UP001341840"/>
    </source>
</evidence>
<sequence>MHHLRAQWRHDVGNLATTTPSGSEEEAQMRAAWEAKAAKRHRGWYAEFVRKEFLPTGSLMIYSDGIRSIGGHQNTRPSRG</sequence>